<dbReference type="RefSeq" id="WP_052113976.1">
    <property type="nucleotide sequence ID" value="NZ_BJYK01000004.1"/>
</dbReference>
<reference evidence="2 3" key="1">
    <citation type="submission" date="2019-07" db="EMBL/GenBank/DDBJ databases">
        <title>Whole genome shotgun sequence of Actinotalea fermentans NBRC 105374.</title>
        <authorList>
            <person name="Hosoyama A."/>
            <person name="Uohara A."/>
            <person name="Ohji S."/>
            <person name="Ichikawa N."/>
        </authorList>
    </citation>
    <scope>NUCLEOTIDE SEQUENCE [LARGE SCALE GENOMIC DNA]</scope>
    <source>
        <strain evidence="2 3">NBRC 105374</strain>
    </source>
</reference>
<dbReference type="Proteomes" id="UP000321484">
    <property type="component" value="Unassembled WGS sequence"/>
</dbReference>
<gene>
    <name evidence="2" type="ORF">AFE02nite_14580</name>
</gene>
<proteinExistence type="predicted"/>
<dbReference type="InterPro" id="IPR050834">
    <property type="entry name" value="Glycosyltransf_2"/>
</dbReference>
<dbReference type="InterPro" id="IPR001173">
    <property type="entry name" value="Glyco_trans_2-like"/>
</dbReference>
<protein>
    <recommendedName>
        <fullName evidence="1">Glycosyltransferase 2-like domain-containing protein</fullName>
    </recommendedName>
</protein>
<comment type="caution">
    <text evidence="2">The sequence shown here is derived from an EMBL/GenBank/DDBJ whole genome shotgun (WGS) entry which is preliminary data.</text>
</comment>
<dbReference type="SUPFAM" id="SSF53448">
    <property type="entry name" value="Nucleotide-diphospho-sugar transferases"/>
    <property type="match status" value="1"/>
</dbReference>
<evidence type="ECO:0000313" key="3">
    <source>
        <dbReference type="Proteomes" id="UP000321484"/>
    </source>
</evidence>
<dbReference type="PANTHER" id="PTHR43685:SF2">
    <property type="entry name" value="GLYCOSYLTRANSFERASE 2-LIKE DOMAIN-CONTAINING PROTEIN"/>
    <property type="match status" value="1"/>
</dbReference>
<accession>A0A511YWZ0</accession>
<dbReference type="Gene3D" id="3.90.550.10">
    <property type="entry name" value="Spore Coat Polysaccharide Biosynthesis Protein SpsA, Chain A"/>
    <property type="match status" value="1"/>
</dbReference>
<keyword evidence="3" id="KW-1185">Reference proteome</keyword>
<dbReference type="EMBL" id="BJYK01000004">
    <property type="protein sequence ID" value="GEN79724.1"/>
    <property type="molecule type" value="Genomic_DNA"/>
</dbReference>
<evidence type="ECO:0000259" key="1">
    <source>
        <dbReference type="Pfam" id="PF00535"/>
    </source>
</evidence>
<dbReference type="CDD" id="cd00761">
    <property type="entry name" value="Glyco_tranf_GTA_type"/>
    <property type="match status" value="1"/>
</dbReference>
<dbReference type="PANTHER" id="PTHR43685">
    <property type="entry name" value="GLYCOSYLTRANSFERASE"/>
    <property type="match status" value="1"/>
</dbReference>
<name>A0A511YWZ0_9CELL</name>
<sequence length="282" mass="31662">MGSQPDASRRSLRSAIRRGLRDRYGLWPLHELRNKALDWPGAVRLRAFERAEARRLAGATDARIPSATVTTVIPTYRRPESLLAAVHSALAQDVAEHTVIVVDDGAGLPELPADPRLVAVSLRRNSGSVAVVRNVGLRLARSPYVAFLDDDNTWRPDHLRIALAALADGADLVYTAVRRLRPDGSTLDVLSTPFDRRTLREDCYVDTNAIVTRLDRDVHFSRLPRPRGQFPREDWELVWRLSRSRRVVHVPEPTVAYAVNPASYYTRWQAHDTAAGEEQSRA</sequence>
<feature type="domain" description="Glycosyltransferase 2-like" evidence="1">
    <location>
        <begin position="72"/>
        <end position="189"/>
    </location>
</feature>
<dbReference type="InterPro" id="IPR029044">
    <property type="entry name" value="Nucleotide-diphossugar_trans"/>
</dbReference>
<organism evidence="2 3">
    <name type="scientific">Actinotalea fermentans</name>
    <dbReference type="NCBI Taxonomy" id="43671"/>
    <lineage>
        <taxon>Bacteria</taxon>
        <taxon>Bacillati</taxon>
        <taxon>Actinomycetota</taxon>
        <taxon>Actinomycetes</taxon>
        <taxon>Micrococcales</taxon>
        <taxon>Cellulomonadaceae</taxon>
        <taxon>Actinotalea</taxon>
    </lineage>
</organism>
<dbReference type="Pfam" id="PF00535">
    <property type="entry name" value="Glycos_transf_2"/>
    <property type="match status" value="1"/>
</dbReference>
<evidence type="ECO:0000313" key="2">
    <source>
        <dbReference type="EMBL" id="GEN79724.1"/>
    </source>
</evidence>
<dbReference type="AlphaFoldDB" id="A0A511YWZ0"/>